<dbReference type="Proteomes" id="UP000234323">
    <property type="component" value="Unassembled WGS sequence"/>
</dbReference>
<evidence type="ECO:0000313" key="1">
    <source>
        <dbReference type="EMBL" id="PKY49667.1"/>
    </source>
</evidence>
<evidence type="ECO:0000313" key="2">
    <source>
        <dbReference type="Proteomes" id="UP000234323"/>
    </source>
</evidence>
<name>A0A2I1GST6_9GLOM</name>
<dbReference type="EMBL" id="LLXI01000769">
    <property type="protein sequence ID" value="PKY49667.1"/>
    <property type="molecule type" value="Genomic_DNA"/>
</dbReference>
<accession>A0A2I1GST6</accession>
<dbReference type="AlphaFoldDB" id="A0A2I1GST6"/>
<gene>
    <name evidence="1" type="ORF">RhiirA4_465746</name>
</gene>
<proteinExistence type="predicted"/>
<sequence>MMFYIFPKEAKEFLLAGSVKDKDLVHQNLYSIEFLNTLTIWVWTGKFSSKFTWTEFRSAYEFSSNPDFCQNRFNSD</sequence>
<organism evidence="1 2">
    <name type="scientific">Rhizophagus irregularis</name>
    <dbReference type="NCBI Taxonomy" id="588596"/>
    <lineage>
        <taxon>Eukaryota</taxon>
        <taxon>Fungi</taxon>
        <taxon>Fungi incertae sedis</taxon>
        <taxon>Mucoromycota</taxon>
        <taxon>Glomeromycotina</taxon>
        <taxon>Glomeromycetes</taxon>
        <taxon>Glomerales</taxon>
        <taxon>Glomeraceae</taxon>
        <taxon>Rhizophagus</taxon>
    </lineage>
</organism>
<protein>
    <submittedName>
        <fullName evidence="1">Uncharacterized protein</fullName>
    </submittedName>
</protein>
<keyword evidence="2" id="KW-1185">Reference proteome</keyword>
<comment type="caution">
    <text evidence="1">The sequence shown here is derived from an EMBL/GenBank/DDBJ whole genome shotgun (WGS) entry which is preliminary data.</text>
</comment>
<reference evidence="1 2" key="1">
    <citation type="submission" date="2015-10" db="EMBL/GenBank/DDBJ databases">
        <title>Genome analyses suggest a sexual origin of heterokaryosis in a supposedly ancient asexual fungus.</title>
        <authorList>
            <person name="Ropars J."/>
            <person name="Sedzielewska K."/>
            <person name="Noel J."/>
            <person name="Charron P."/>
            <person name="Farinelli L."/>
            <person name="Marton T."/>
            <person name="Kruger M."/>
            <person name="Pelin A."/>
            <person name="Brachmann A."/>
            <person name="Corradi N."/>
        </authorList>
    </citation>
    <scope>NUCLEOTIDE SEQUENCE [LARGE SCALE GENOMIC DNA]</scope>
    <source>
        <strain evidence="1 2">A4</strain>
    </source>
</reference>